<dbReference type="GO" id="GO:0009847">
    <property type="term" value="P:spore germination"/>
    <property type="evidence" value="ECO:0007669"/>
    <property type="project" value="InterPro"/>
</dbReference>
<proteinExistence type="inferred from homology"/>
<name>A0A1Y0ILN8_9BACL</name>
<evidence type="ECO:0000256" key="2">
    <source>
        <dbReference type="ARBA" id="ARBA00007998"/>
    </source>
</evidence>
<evidence type="ECO:0000256" key="6">
    <source>
        <dbReference type="ARBA" id="ARBA00022989"/>
    </source>
</evidence>
<evidence type="ECO:0000256" key="4">
    <source>
        <dbReference type="ARBA" id="ARBA00022544"/>
    </source>
</evidence>
<dbReference type="AlphaFoldDB" id="A0A1Y0ILN8"/>
<evidence type="ECO:0000313" key="9">
    <source>
        <dbReference type="EMBL" id="ARU61432.1"/>
    </source>
</evidence>
<keyword evidence="4" id="KW-0309">Germination</keyword>
<feature type="transmembrane region" description="Helical" evidence="8">
    <location>
        <begin position="81"/>
        <end position="106"/>
    </location>
</feature>
<keyword evidence="10" id="KW-1185">Reference proteome</keyword>
<feature type="transmembrane region" description="Helical" evidence="8">
    <location>
        <begin position="187"/>
        <end position="206"/>
    </location>
</feature>
<organism evidence="9 10">
    <name type="scientific">Tumebacillus avium</name>
    <dbReference type="NCBI Taxonomy" id="1903704"/>
    <lineage>
        <taxon>Bacteria</taxon>
        <taxon>Bacillati</taxon>
        <taxon>Bacillota</taxon>
        <taxon>Bacilli</taxon>
        <taxon>Bacillales</taxon>
        <taxon>Alicyclobacillaceae</taxon>
        <taxon>Tumebacillus</taxon>
    </lineage>
</organism>
<accession>A0A1Y0ILN8</accession>
<protein>
    <submittedName>
        <fullName evidence="9">Uncharacterized protein</fullName>
    </submittedName>
</protein>
<dbReference type="Pfam" id="PF03845">
    <property type="entry name" value="Spore_permease"/>
    <property type="match status" value="1"/>
</dbReference>
<keyword evidence="3" id="KW-0813">Transport</keyword>
<feature type="transmembrane region" description="Helical" evidence="8">
    <location>
        <begin position="42"/>
        <end position="60"/>
    </location>
</feature>
<dbReference type="PANTHER" id="PTHR34975">
    <property type="entry name" value="SPORE GERMINATION PROTEIN A2"/>
    <property type="match status" value="1"/>
</dbReference>
<feature type="transmembrane region" description="Helical" evidence="8">
    <location>
        <begin position="273"/>
        <end position="299"/>
    </location>
</feature>
<dbReference type="EMBL" id="CP021434">
    <property type="protein sequence ID" value="ARU61432.1"/>
    <property type="molecule type" value="Genomic_DNA"/>
</dbReference>
<evidence type="ECO:0000313" key="10">
    <source>
        <dbReference type="Proteomes" id="UP000195437"/>
    </source>
</evidence>
<dbReference type="Proteomes" id="UP000195437">
    <property type="component" value="Chromosome"/>
</dbReference>
<sequence length="365" mass="41731">MDKQSSLTNRPNQIHLLCFVIHLGGIFLMFPEAILVLGTAPWVAVLTVSLIYFLHLWLYVSGLKKFPGQNLIDIFLEKGTWAARLLLLPYALYVLFSIIIVIRAHAEMLTVTMFKQTPIWALSLMLIIVPMYLAGKGIATILRSAMLLSAICLPLLAGSILMTYQNLDYRNLLPLTDFSFSYLHDVRFYSLLFVFSPFLTLGMLNRERALLAGSRRRRLYYGLGVLLCLCSFLAVYIPILTFGPEMSVRVQFSMLIAIDAVDMEWFVFDRITLFYVCAVLGFLILLQAVFFWIATQILSRLFLPRMKKHRLVAGIGVLLFIVTLQIPSWDWVFRLLLWDTPLRLYCMLGIPLLVKVWSLRQGGSA</sequence>
<feature type="transmembrane region" description="Helical" evidence="8">
    <location>
        <begin position="218"/>
        <end position="239"/>
    </location>
</feature>
<keyword evidence="5 8" id="KW-0812">Transmembrane</keyword>
<evidence type="ECO:0000256" key="5">
    <source>
        <dbReference type="ARBA" id="ARBA00022692"/>
    </source>
</evidence>
<feature type="transmembrane region" description="Helical" evidence="8">
    <location>
        <begin position="118"/>
        <end position="135"/>
    </location>
</feature>
<evidence type="ECO:0000256" key="3">
    <source>
        <dbReference type="ARBA" id="ARBA00022448"/>
    </source>
</evidence>
<dbReference type="PANTHER" id="PTHR34975:SF2">
    <property type="entry name" value="SPORE GERMINATION PROTEIN A2"/>
    <property type="match status" value="1"/>
</dbReference>
<feature type="transmembrane region" description="Helical" evidence="8">
    <location>
        <begin position="311"/>
        <end position="329"/>
    </location>
</feature>
<keyword evidence="7 8" id="KW-0472">Membrane</keyword>
<dbReference type="OrthoDB" id="2381278at2"/>
<comment type="similarity">
    <text evidence="2">Belongs to the amino acid-polyamine-organocation (APC) superfamily. Spore germination protein (SGP) (TC 2.A.3.9) family.</text>
</comment>
<evidence type="ECO:0000256" key="7">
    <source>
        <dbReference type="ARBA" id="ARBA00023136"/>
    </source>
</evidence>
<dbReference type="RefSeq" id="WP_087456812.1">
    <property type="nucleotide sequence ID" value="NZ_CP021434.1"/>
</dbReference>
<keyword evidence="6 8" id="KW-1133">Transmembrane helix</keyword>
<evidence type="ECO:0000256" key="8">
    <source>
        <dbReference type="SAM" id="Phobius"/>
    </source>
</evidence>
<dbReference type="GO" id="GO:0016020">
    <property type="term" value="C:membrane"/>
    <property type="evidence" value="ECO:0007669"/>
    <property type="project" value="UniProtKB-SubCell"/>
</dbReference>
<dbReference type="InterPro" id="IPR004761">
    <property type="entry name" value="Spore_GerAB"/>
</dbReference>
<gene>
    <name evidence="9" type="ORF">CBW65_10765</name>
</gene>
<comment type="subcellular location">
    <subcellularLocation>
        <location evidence="1">Membrane</location>
        <topology evidence="1">Multi-pass membrane protein</topology>
    </subcellularLocation>
</comment>
<dbReference type="KEGG" id="tum:CBW65_10765"/>
<feature type="transmembrane region" description="Helical" evidence="8">
    <location>
        <begin position="12"/>
        <end position="30"/>
    </location>
</feature>
<evidence type="ECO:0000256" key="1">
    <source>
        <dbReference type="ARBA" id="ARBA00004141"/>
    </source>
</evidence>
<reference evidence="10" key="1">
    <citation type="submission" date="2017-05" db="EMBL/GenBank/DDBJ databases">
        <authorList>
            <person name="Sung H."/>
        </authorList>
    </citation>
    <scope>NUCLEOTIDE SEQUENCE [LARGE SCALE GENOMIC DNA]</scope>
    <source>
        <strain evidence="10">AR23208</strain>
    </source>
</reference>
<feature type="transmembrane region" description="Helical" evidence="8">
    <location>
        <begin position="147"/>
        <end position="167"/>
    </location>
</feature>